<dbReference type="GO" id="GO:0031347">
    <property type="term" value="P:regulation of defense response"/>
    <property type="evidence" value="ECO:0007669"/>
    <property type="project" value="UniProtKB-UniRule"/>
</dbReference>
<keyword evidence="6" id="KW-1185">Reference proteome</keyword>
<dbReference type="PANTHER" id="PTHR33077:SF61">
    <property type="entry name" value="PROTEIN TIFY 3A-RELATED"/>
    <property type="match status" value="1"/>
</dbReference>
<dbReference type="PROSITE" id="PS51320">
    <property type="entry name" value="TIFY"/>
    <property type="match status" value="1"/>
</dbReference>
<organism evidence="5 6">
    <name type="scientific">Acacia crassicarpa</name>
    <name type="common">northern wattle</name>
    <dbReference type="NCBI Taxonomy" id="499986"/>
    <lineage>
        <taxon>Eukaryota</taxon>
        <taxon>Viridiplantae</taxon>
        <taxon>Streptophyta</taxon>
        <taxon>Embryophyta</taxon>
        <taxon>Tracheophyta</taxon>
        <taxon>Spermatophyta</taxon>
        <taxon>Magnoliopsida</taxon>
        <taxon>eudicotyledons</taxon>
        <taxon>Gunneridae</taxon>
        <taxon>Pentapetalae</taxon>
        <taxon>rosids</taxon>
        <taxon>fabids</taxon>
        <taxon>Fabales</taxon>
        <taxon>Fabaceae</taxon>
        <taxon>Caesalpinioideae</taxon>
        <taxon>mimosoid clade</taxon>
        <taxon>Acacieae</taxon>
        <taxon>Acacia</taxon>
    </lineage>
</organism>
<proteinExistence type="inferred from homology"/>
<comment type="similarity">
    <text evidence="1 2">Belongs to the TIFY/JAZ family.</text>
</comment>
<comment type="domain">
    <text evidence="2">The jas domain is required for interaction with COI1.</text>
</comment>
<feature type="compositionally biased region" description="Polar residues" evidence="3">
    <location>
        <begin position="119"/>
        <end position="143"/>
    </location>
</feature>
<dbReference type="EMBL" id="JAWXYG010000008">
    <property type="protein sequence ID" value="KAK4266034.1"/>
    <property type="molecule type" value="Genomic_DNA"/>
</dbReference>
<evidence type="ECO:0000256" key="1">
    <source>
        <dbReference type="ARBA" id="ARBA00008614"/>
    </source>
</evidence>
<evidence type="ECO:0000256" key="2">
    <source>
        <dbReference type="RuleBase" id="RU369065"/>
    </source>
</evidence>
<dbReference type="InterPro" id="IPR040390">
    <property type="entry name" value="TIFY/JAZ"/>
</dbReference>
<feature type="compositionally biased region" description="Polar residues" evidence="3">
    <location>
        <begin position="197"/>
        <end position="206"/>
    </location>
</feature>
<comment type="function">
    <text evidence="2">Repressor of jasmonate responses.</text>
</comment>
<dbReference type="AlphaFoldDB" id="A0AAE1MI01"/>
<evidence type="ECO:0000259" key="4">
    <source>
        <dbReference type="PROSITE" id="PS51320"/>
    </source>
</evidence>
<reference evidence="5" key="1">
    <citation type="submission" date="2023-10" db="EMBL/GenBank/DDBJ databases">
        <title>Chromosome-level genome of the transformable northern wattle, Acacia crassicarpa.</title>
        <authorList>
            <person name="Massaro I."/>
            <person name="Sinha N.R."/>
            <person name="Poethig S."/>
            <person name="Leichty A.R."/>
        </authorList>
    </citation>
    <scope>NUCLEOTIDE SEQUENCE</scope>
    <source>
        <strain evidence="5">Acra3RX</strain>
        <tissue evidence="5">Leaf</tissue>
    </source>
</reference>
<sequence length="229" mass="24010">MEGKLDSDDGVKPVTEQGAGGEKGLDVVPESSPLPANSGKNVDGDACDGEAVEESAGDLLGKKHLSANRSLPASGSNASQLTIFFNGNVCVYDGIPAEKVHEIIRIAASAAKSADMKNGIQSSFTSPIPTRPSSPQGTPSNAASPKPLCFPGQKSSICGLQEFPIARRQSLQRFLEKRRDRLGSRAPYASPAKTKVSENTENSCSADNAPDLVSFKHSQEEIQPSITAS</sequence>
<name>A0AAE1MI01_9FABA</name>
<feature type="region of interest" description="Disordered" evidence="3">
    <location>
        <begin position="1"/>
        <end position="55"/>
    </location>
</feature>
<accession>A0AAE1MI01</accession>
<gene>
    <name evidence="5" type="ORF">QN277_027009</name>
</gene>
<feature type="compositionally biased region" description="Basic and acidic residues" evidence="3">
    <location>
        <begin position="1"/>
        <end position="11"/>
    </location>
</feature>
<evidence type="ECO:0000313" key="5">
    <source>
        <dbReference type="EMBL" id="KAK4266034.1"/>
    </source>
</evidence>
<feature type="compositionally biased region" description="Acidic residues" evidence="3">
    <location>
        <begin position="45"/>
        <end position="55"/>
    </location>
</feature>
<dbReference type="Pfam" id="PF06200">
    <property type="entry name" value="tify"/>
    <property type="match status" value="1"/>
</dbReference>
<dbReference type="InterPro" id="IPR010399">
    <property type="entry name" value="Tify_dom"/>
</dbReference>
<dbReference type="GO" id="GO:2000022">
    <property type="term" value="P:regulation of jasmonic acid mediated signaling pathway"/>
    <property type="evidence" value="ECO:0007669"/>
    <property type="project" value="UniProtKB-UniRule"/>
</dbReference>
<evidence type="ECO:0000256" key="3">
    <source>
        <dbReference type="SAM" id="MobiDB-lite"/>
    </source>
</evidence>
<dbReference type="InterPro" id="IPR018467">
    <property type="entry name" value="CCT_CS"/>
</dbReference>
<dbReference type="SMART" id="SM00979">
    <property type="entry name" value="TIFY"/>
    <property type="match status" value="1"/>
</dbReference>
<dbReference type="PANTHER" id="PTHR33077">
    <property type="entry name" value="PROTEIN TIFY 4A-RELATED-RELATED"/>
    <property type="match status" value="1"/>
</dbReference>
<feature type="domain" description="Tify" evidence="4">
    <location>
        <begin position="74"/>
        <end position="109"/>
    </location>
</feature>
<comment type="caution">
    <text evidence="5">The sequence shown here is derived from an EMBL/GenBank/DDBJ whole genome shotgun (WGS) entry which is preliminary data.</text>
</comment>
<keyword evidence="2" id="KW-0539">Nucleus</keyword>
<protein>
    <recommendedName>
        <fullName evidence="2">Protein TIFY</fullName>
    </recommendedName>
    <alternativeName>
        <fullName evidence="2">Jasmonate ZIM domain-containing protein</fullName>
    </alternativeName>
</protein>
<dbReference type="GO" id="GO:0005634">
    <property type="term" value="C:nucleus"/>
    <property type="evidence" value="ECO:0007669"/>
    <property type="project" value="UniProtKB-SubCell"/>
</dbReference>
<feature type="region of interest" description="Disordered" evidence="3">
    <location>
        <begin position="116"/>
        <end position="146"/>
    </location>
</feature>
<comment type="subcellular location">
    <subcellularLocation>
        <location evidence="2">Nucleus</location>
    </subcellularLocation>
</comment>
<dbReference type="GO" id="GO:0009611">
    <property type="term" value="P:response to wounding"/>
    <property type="evidence" value="ECO:0007669"/>
    <property type="project" value="UniProtKB-UniRule"/>
</dbReference>
<feature type="region of interest" description="Disordered" evidence="3">
    <location>
        <begin position="179"/>
        <end position="229"/>
    </location>
</feature>
<dbReference type="Proteomes" id="UP001293593">
    <property type="component" value="Unassembled WGS sequence"/>
</dbReference>
<evidence type="ECO:0000313" key="6">
    <source>
        <dbReference type="Proteomes" id="UP001293593"/>
    </source>
</evidence>
<dbReference type="Pfam" id="PF09425">
    <property type="entry name" value="Jas_motif"/>
    <property type="match status" value="1"/>
</dbReference>
<keyword evidence="2" id="KW-1184">Jasmonic acid signaling pathway</keyword>